<dbReference type="SMART" id="SM00046">
    <property type="entry name" value="DAGKc"/>
    <property type="match status" value="1"/>
</dbReference>
<protein>
    <submittedName>
        <fullName evidence="6">Diacylglycerol kinase family protein</fullName>
    </submittedName>
</protein>
<dbReference type="SUPFAM" id="SSF111331">
    <property type="entry name" value="NAD kinase/diacylglycerol kinase-like"/>
    <property type="match status" value="1"/>
</dbReference>
<dbReference type="Gene3D" id="3.40.50.10330">
    <property type="entry name" value="Probable inorganic polyphosphate/atp-NAD kinase, domain 1"/>
    <property type="match status" value="1"/>
</dbReference>
<dbReference type="InterPro" id="IPR045540">
    <property type="entry name" value="YegS/DAGK_C"/>
</dbReference>
<evidence type="ECO:0000259" key="5">
    <source>
        <dbReference type="PROSITE" id="PS50146"/>
    </source>
</evidence>
<reference evidence="6" key="2">
    <citation type="submission" date="2023-04" db="EMBL/GenBank/DDBJ databases">
        <title>Paracnuella aquatica gen. nov., sp. nov., a member of the family Chitinophagaceae isolated from a hot spring.</title>
        <authorList>
            <person name="Wang C."/>
        </authorList>
    </citation>
    <scope>NUCLEOTIDE SEQUENCE</scope>
    <source>
        <strain evidence="6">LB-8</strain>
    </source>
</reference>
<dbReference type="PROSITE" id="PS50146">
    <property type="entry name" value="DAGK"/>
    <property type="match status" value="1"/>
</dbReference>
<evidence type="ECO:0000256" key="3">
    <source>
        <dbReference type="ARBA" id="ARBA00022777"/>
    </source>
</evidence>
<accession>A0A9X3B958</accession>
<evidence type="ECO:0000313" key="7">
    <source>
        <dbReference type="Proteomes" id="UP001155483"/>
    </source>
</evidence>
<dbReference type="InterPro" id="IPR001206">
    <property type="entry name" value="Diacylglycerol_kinase_cat_dom"/>
</dbReference>
<dbReference type="Pfam" id="PF19279">
    <property type="entry name" value="YegS_C"/>
    <property type="match status" value="1"/>
</dbReference>
<evidence type="ECO:0000256" key="1">
    <source>
        <dbReference type="ARBA" id="ARBA00022679"/>
    </source>
</evidence>
<proteinExistence type="predicted"/>
<keyword evidence="4" id="KW-0067">ATP-binding</keyword>
<keyword evidence="7" id="KW-1185">Reference proteome</keyword>
<dbReference type="Pfam" id="PF00781">
    <property type="entry name" value="DAGK_cat"/>
    <property type="match status" value="1"/>
</dbReference>
<keyword evidence="2" id="KW-0547">Nucleotide-binding</keyword>
<dbReference type="InterPro" id="IPR016064">
    <property type="entry name" value="NAD/diacylglycerol_kinase_sf"/>
</dbReference>
<gene>
    <name evidence="6" type="ORF">OCK74_16245</name>
</gene>
<dbReference type="RefSeq" id="WP_279298110.1">
    <property type="nucleotide sequence ID" value="NZ_JAOTIF010000014.1"/>
</dbReference>
<dbReference type="InterPro" id="IPR017438">
    <property type="entry name" value="ATP-NAD_kinase_N"/>
</dbReference>
<dbReference type="InterPro" id="IPR050187">
    <property type="entry name" value="Lipid_Phosphate_FormReg"/>
</dbReference>
<dbReference type="PANTHER" id="PTHR12358">
    <property type="entry name" value="SPHINGOSINE KINASE"/>
    <property type="match status" value="1"/>
</dbReference>
<reference evidence="6" key="1">
    <citation type="submission" date="2022-09" db="EMBL/GenBank/DDBJ databases">
        <authorList>
            <person name="Yuan C."/>
            <person name="Ke Z."/>
        </authorList>
    </citation>
    <scope>NUCLEOTIDE SEQUENCE</scope>
    <source>
        <strain evidence="6">LB-8</strain>
    </source>
</reference>
<dbReference type="Gene3D" id="2.60.200.40">
    <property type="match status" value="1"/>
</dbReference>
<dbReference type="PANTHER" id="PTHR12358:SF54">
    <property type="entry name" value="SPHINGOSINE KINASE RELATED PROTEIN"/>
    <property type="match status" value="1"/>
</dbReference>
<keyword evidence="1" id="KW-0808">Transferase</keyword>
<dbReference type="EMBL" id="JAOTIF010000014">
    <property type="protein sequence ID" value="MCU7550671.1"/>
    <property type="molecule type" value="Genomic_DNA"/>
</dbReference>
<evidence type="ECO:0000256" key="4">
    <source>
        <dbReference type="ARBA" id="ARBA00022840"/>
    </source>
</evidence>
<dbReference type="Proteomes" id="UP001155483">
    <property type="component" value="Unassembled WGS sequence"/>
</dbReference>
<keyword evidence="3 6" id="KW-0418">Kinase</keyword>
<sequence length="299" mass="33637">MKVVKLLHNPGAGDEEHSKEELMSTLRANGFECRYSSTKKKNIGKDIETDIDMLVVAGGDGTVRDVVGDLLDRKMLEKNWPIGLLPLGTANNIAKTLGIEGETQDIIRSWQGAKVKKYDVGRLYDVPESKFFLESFGYGVFPYLMQEMKKTGKEKIDVPEMKIKAALELLHDIILSYEAKRCMLEIDGVDHSGNFLLAEIMNTRSIGPNLFLAPQADPGDGHLEVILVPEHDRKKLAAYVQHKINGIEEDYDFHSITGKNIRISWHGTHVHVDDEVVKLKESSEIKIELKQSLLEFLVP</sequence>
<dbReference type="GO" id="GO:0016301">
    <property type="term" value="F:kinase activity"/>
    <property type="evidence" value="ECO:0007669"/>
    <property type="project" value="UniProtKB-KW"/>
</dbReference>
<feature type="domain" description="DAGKc" evidence="5">
    <location>
        <begin position="1"/>
        <end position="127"/>
    </location>
</feature>
<evidence type="ECO:0000313" key="6">
    <source>
        <dbReference type="EMBL" id="MCU7550671.1"/>
    </source>
</evidence>
<comment type="caution">
    <text evidence="6">The sequence shown here is derived from an EMBL/GenBank/DDBJ whole genome shotgun (WGS) entry which is preliminary data.</text>
</comment>
<evidence type="ECO:0000256" key="2">
    <source>
        <dbReference type="ARBA" id="ARBA00022741"/>
    </source>
</evidence>
<dbReference type="AlphaFoldDB" id="A0A9X3B958"/>
<dbReference type="GO" id="GO:0005524">
    <property type="term" value="F:ATP binding"/>
    <property type="evidence" value="ECO:0007669"/>
    <property type="project" value="UniProtKB-KW"/>
</dbReference>
<organism evidence="6 7">
    <name type="scientific">Paraflavisolibacter caeni</name>
    <dbReference type="NCBI Taxonomy" id="2982496"/>
    <lineage>
        <taxon>Bacteria</taxon>
        <taxon>Pseudomonadati</taxon>
        <taxon>Bacteroidota</taxon>
        <taxon>Chitinophagia</taxon>
        <taxon>Chitinophagales</taxon>
        <taxon>Chitinophagaceae</taxon>
        <taxon>Paraflavisolibacter</taxon>
    </lineage>
</organism>
<name>A0A9X3B958_9BACT</name>